<feature type="chain" id="PRO_5022917132" evidence="1">
    <location>
        <begin position="32"/>
        <end position="450"/>
    </location>
</feature>
<reference evidence="2 3" key="1">
    <citation type="submission" date="2019-05" db="EMBL/GenBank/DDBJ databases">
        <title>We sequenced the genome of Paenibacillus hemerocallicola KCTC 33185 for further insight into its adaptation and study the phylogeny of Paenibacillus.</title>
        <authorList>
            <person name="Narsing Rao M.P."/>
        </authorList>
    </citation>
    <scope>NUCLEOTIDE SEQUENCE [LARGE SCALE GENOMIC DNA]</scope>
    <source>
        <strain evidence="2 3">KCTC 33185</strain>
    </source>
</reference>
<accession>A0A5C4T7S1</accession>
<name>A0A5C4T7S1_9BACL</name>
<dbReference type="SUPFAM" id="SSF53850">
    <property type="entry name" value="Periplasmic binding protein-like II"/>
    <property type="match status" value="1"/>
</dbReference>
<dbReference type="EMBL" id="VDCQ01000027">
    <property type="protein sequence ID" value="TNJ64650.1"/>
    <property type="molecule type" value="Genomic_DNA"/>
</dbReference>
<sequence length="450" mass="49942">MATRTRNMRKRNRPTIGIKSKWTMLSVVALAAVALSACGGKEAPSQSAEAPAAAAPPQPVTLTIAGPAVVWTDAEFTKYVDEPIRKKYPHITLKRIDTTAKGQTIQDLVAANQTPDIYAVQQGNMGPLLDLQLVYDATELIKKHKIDLARIQPELLEAPKPQFGLAYLPGLPVYQSTWVMAYNKSVFNRFGVPFPKDGMTWNETAEIAKKLTRSDQGIQYYGLSLARTYTDAYKQVSVPFADFATNQPMFQAQGWKDLLQFWSDFHRSVGSPPSSTDWNKAWTQEKRIGMRTIQTAVFQELLADKDLEFDVVTFPQNAKVPGMGAEMNAHWWTITKQSPNKDAAIQALSVLLSDEVQTAMTRGMRLTVLKDASIQSQTGADITGTQGKNVTAFTKLKNPTPIRFGNLTTPFLANMNKAFNSVMFESKDINTALREADEQMGKDIQADLKK</sequence>
<dbReference type="AlphaFoldDB" id="A0A5C4T7S1"/>
<dbReference type="RefSeq" id="WP_139603911.1">
    <property type="nucleotide sequence ID" value="NZ_VDCQ01000027.1"/>
</dbReference>
<evidence type="ECO:0000313" key="2">
    <source>
        <dbReference type="EMBL" id="TNJ64650.1"/>
    </source>
</evidence>
<comment type="caution">
    <text evidence="2">The sequence shown here is derived from an EMBL/GenBank/DDBJ whole genome shotgun (WGS) entry which is preliminary data.</text>
</comment>
<dbReference type="Pfam" id="PF01547">
    <property type="entry name" value="SBP_bac_1"/>
    <property type="match status" value="1"/>
</dbReference>
<keyword evidence="1" id="KW-0732">Signal</keyword>
<proteinExistence type="predicted"/>
<evidence type="ECO:0000256" key="1">
    <source>
        <dbReference type="SAM" id="SignalP"/>
    </source>
</evidence>
<feature type="signal peptide" evidence="1">
    <location>
        <begin position="1"/>
        <end position="31"/>
    </location>
</feature>
<keyword evidence="3" id="KW-1185">Reference proteome</keyword>
<dbReference type="PANTHER" id="PTHR43649">
    <property type="entry name" value="ARABINOSE-BINDING PROTEIN-RELATED"/>
    <property type="match status" value="1"/>
</dbReference>
<dbReference type="Gene3D" id="3.40.190.10">
    <property type="entry name" value="Periplasmic binding protein-like II"/>
    <property type="match status" value="1"/>
</dbReference>
<protein>
    <submittedName>
        <fullName evidence="2">Extracellular solute-binding protein</fullName>
    </submittedName>
</protein>
<evidence type="ECO:0000313" key="3">
    <source>
        <dbReference type="Proteomes" id="UP000307943"/>
    </source>
</evidence>
<gene>
    <name evidence="2" type="ORF">FE784_19595</name>
</gene>
<dbReference type="InterPro" id="IPR050490">
    <property type="entry name" value="Bact_solute-bd_prot1"/>
</dbReference>
<dbReference type="OrthoDB" id="2511924at2"/>
<organism evidence="2 3">
    <name type="scientific">Paenibacillus hemerocallicola</name>
    <dbReference type="NCBI Taxonomy" id="1172614"/>
    <lineage>
        <taxon>Bacteria</taxon>
        <taxon>Bacillati</taxon>
        <taxon>Bacillota</taxon>
        <taxon>Bacilli</taxon>
        <taxon>Bacillales</taxon>
        <taxon>Paenibacillaceae</taxon>
        <taxon>Paenibacillus</taxon>
    </lineage>
</organism>
<dbReference type="InterPro" id="IPR006059">
    <property type="entry name" value="SBP"/>
</dbReference>
<dbReference type="Proteomes" id="UP000307943">
    <property type="component" value="Unassembled WGS sequence"/>
</dbReference>